<dbReference type="InterPro" id="IPR012505">
    <property type="entry name" value="YbbR"/>
</dbReference>
<feature type="compositionally biased region" description="Polar residues" evidence="1">
    <location>
        <begin position="374"/>
        <end position="384"/>
    </location>
</feature>
<dbReference type="PANTHER" id="PTHR37804:SF1">
    <property type="entry name" value="CDAA REGULATORY PROTEIN CDAR"/>
    <property type="match status" value="1"/>
</dbReference>
<name>A0A1V8YGC3_9ENTE</name>
<accession>A0A1V8YGC3</accession>
<dbReference type="InterPro" id="IPR053154">
    <property type="entry name" value="c-di-AMP_regulator"/>
</dbReference>
<dbReference type="Proteomes" id="UP000192477">
    <property type="component" value="Unassembled WGS sequence"/>
</dbReference>
<dbReference type="Gene3D" id="2.170.120.40">
    <property type="entry name" value="YbbR-like domain"/>
    <property type="match status" value="2"/>
</dbReference>
<comment type="caution">
    <text evidence="2">The sequence shown here is derived from an EMBL/GenBank/DDBJ whole genome shotgun (WGS) entry which is preliminary data.</text>
</comment>
<evidence type="ECO:0000256" key="1">
    <source>
        <dbReference type="SAM" id="MobiDB-lite"/>
    </source>
</evidence>
<proteinExistence type="predicted"/>
<dbReference type="Pfam" id="PF07949">
    <property type="entry name" value="YbbR"/>
    <property type="match status" value="3"/>
</dbReference>
<dbReference type="RefSeq" id="WP_081181903.1">
    <property type="nucleotide sequence ID" value="NZ_MJEA01000001.1"/>
</dbReference>
<sequence>MISKEKRTSILYGFVALLFSIVLYVNANGQSVQSTLSGNESYTQTASDVPIQLLYDTDKYYIHGYENKATVKLSSANRIQLISEVNGDTRTFKVTADLTDLGEGTHEVPLKIKNLSSAVTAKLQPETITVTIEKKVTKDFDVKVVLPSETTPAGYSLTETTANPSKVTITTGDKTLAEIHQVVAKVTPSMVTDDGINSNVAVQALNQAGEALSIVSDPVHVNISADAIKPTKSVRLYGTQQGMPSNGIKSYDFKFSELDAEITGTKDQLAQIGDSFPVPIDISGITHRTTRTIEIPVEEGMSISPNSIRVEITPVLETSTTSSSTSSNQNSNNNNETSTSFSTSSSTTPLSTTQSEKKQSSDSVDSSESTTVSTQKKQTNSSEN</sequence>
<dbReference type="Gene3D" id="2.170.120.30">
    <property type="match status" value="1"/>
</dbReference>
<evidence type="ECO:0000313" key="2">
    <source>
        <dbReference type="EMBL" id="OQO71608.1"/>
    </source>
</evidence>
<protein>
    <recommendedName>
        <fullName evidence="4">YbbR-like protein</fullName>
    </recommendedName>
</protein>
<feature type="compositionally biased region" description="Low complexity" evidence="1">
    <location>
        <begin position="361"/>
        <end position="373"/>
    </location>
</feature>
<reference evidence="2 3" key="1">
    <citation type="journal article" date="2017" name="BMC Microbiol.">
        <title>Comparative genomics of Enterococcus spp. isolated from bovine feces.</title>
        <authorList>
            <person name="Beukers A.G."/>
            <person name="Zaheer R."/>
            <person name="Goji N."/>
            <person name="Amoako K.K."/>
            <person name="Chaves A.V."/>
            <person name="Ward M.P."/>
            <person name="McAllister T.A."/>
        </authorList>
    </citation>
    <scope>NUCLEOTIDE SEQUENCE [LARGE SCALE GENOMIC DNA]</scope>
    <source>
        <strain evidence="2 3">F1129D 143</strain>
    </source>
</reference>
<feature type="compositionally biased region" description="Low complexity" evidence="1">
    <location>
        <begin position="318"/>
        <end position="354"/>
    </location>
</feature>
<feature type="region of interest" description="Disordered" evidence="1">
    <location>
        <begin position="317"/>
        <end position="384"/>
    </location>
</feature>
<evidence type="ECO:0000313" key="3">
    <source>
        <dbReference type="Proteomes" id="UP000192477"/>
    </source>
</evidence>
<dbReference type="AlphaFoldDB" id="A0A1V8YGC3"/>
<evidence type="ECO:0008006" key="4">
    <source>
        <dbReference type="Google" id="ProtNLM"/>
    </source>
</evidence>
<dbReference type="EMBL" id="MJEA01000001">
    <property type="protein sequence ID" value="OQO71608.1"/>
    <property type="molecule type" value="Genomic_DNA"/>
</dbReference>
<gene>
    <name evidence="2" type="ORF">BH747_01900</name>
</gene>
<dbReference type="STRING" id="112904.BH747_01900"/>
<organism evidence="2 3">
    <name type="scientific">Enterococcus villorum</name>
    <dbReference type="NCBI Taxonomy" id="112904"/>
    <lineage>
        <taxon>Bacteria</taxon>
        <taxon>Bacillati</taxon>
        <taxon>Bacillota</taxon>
        <taxon>Bacilli</taxon>
        <taxon>Lactobacillales</taxon>
        <taxon>Enterococcaceae</taxon>
        <taxon>Enterococcus</taxon>
    </lineage>
</organism>
<dbReference type="OrthoDB" id="2960905at2"/>
<dbReference type="PANTHER" id="PTHR37804">
    <property type="entry name" value="CDAA REGULATORY PROTEIN CDAR"/>
    <property type="match status" value="1"/>
</dbReference>